<dbReference type="SUPFAM" id="SSF51905">
    <property type="entry name" value="FAD/NAD(P)-binding domain"/>
    <property type="match status" value="1"/>
</dbReference>
<organism evidence="6 7">
    <name type="scientific">Caenorhabditis nigoni</name>
    <dbReference type="NCBI Taxonomy" id="1611254"/>
    <lineage>
        <taxon>Eukaryota</taxon>
        <taxon>Metazoa</taxon>
        <taxon>Ecdysozoa</taxon>
        <taxon>Nematoda</taxon>
        <taxon>Chromadorea</taxon>
        <taxon>Rhabditida</taxon>
        <taxon>Rhabditina</taxon>
        <taxon>Rhabditomorpha</taxon>
        <taxon>Rhabditoidea</taxon>
        <taxon>Rhabditidae</taxon>
        <taxon>Peloderinae</taxon>
        <taxon>Caenorhabditis</taxon>
    </lineage>
</organism>
<protein>
    <recommendedName>
        <fullName evidence="8">Amine oxidase domain-containing protein</fullName>
    </recommendedName>
</protein>
<dbReference type="Gene3D" id="1.10.10.10">
    <property type="entry name" value="Winged helix-like DNA-binding domain superfamily/Winged helix DNA-binding domain"/>
    <property type="match status" value="1"/>
</dbReference>
<dbReference type="Gene3D" id="3.90.660.10">
    <property type="match status" value="1"/>
</dbReference>
<dbReference type="InterPro" id="IPR036388">
    <property type="entry name" value="WH-like_DNA-bd_sf"/>
</dbReference>
<dbReference type="Gene3D" id="3.30.420.10">
    <property type="entry name" value="Ribonuclease H-like superfamily/Ribonuclease H"/>
    <property type="match status" value="1"/>
</dbReference>
<keyword evidence="7" id="KW-1185">Reference proteome</keyword>
<comment type="caution">
    <text evidence="6">The sequence shown here is derived from an EMBL/GenBank/DDBJ whole genome shotgun (WGS) entry which is preliminary data.</text>
</comment>
<comment type="subcellular location">
    <subcellularLocation>
        <location evidence="1">Nucleus</location>
    </subcellularLocation>
</comment>
<feature type="domain" description="Transposable element Tc3 transposase-like DNA-binding HTH" evidence="5">
    <location>
        <begin position="64"/>
        <end position="100"/>
    </location>
</feature>
<accession>A0A2G5TU64</accession>
<proteinExistence type="predicted"/>
<dbReference type="SUPFAM" id="SSF46689">
    <property type="entry name" value="Homeodomain-like"/>
    <property type="match status" value="2"/>
</dbReference>
<dbReference type="PANTHER" id="PTHR10742">
    <property type="entry name" value="FLAVIN MONOAMINE OXIDASE"/>
    <property type="match status" value="1"/>
</dbReference>
<dbReference type="GO" id="GO:0003677">
    <property type="term" value="F:DNA binding"/>
    <property type="evidence" value="ECO:0007669"/>
    <property type="project" value="InterPro"/>
</dbReference>
<dbReference type="InterPro" id="IPR025898">
    <property type="entry name" value="Tc3_transposase_DNA-bd_dom"/>
</dbReference>
<evidence type="ECO:0000259" key="3">
    <source>
        <dbReference type="Pfam" id="PF11427"/>
    </source>
</evidence>
<dbReference type="Pfam" id="PF21517">
    <property type="entry name" value="HTH_Tnp_Tc3_2_like"/>
    <property type="match status" value="1"/>
</dbReference>
<dbReference type="STRING" id="1611254.A0A2G5TU64"/>
<dbReference type="PANTHER" id="PTHR10742:SF407">
    <property type="entry name" value="AMINE OXIDASE DOMAIN-CONTAINING PROTEIN"/>
    <property type="match status" value="1"/>
</dbReference>
<dbReference type="InterPro" id="IPR002937">
    <property type="entry name" value="Amino_oxidase"/>
</dbReference>
<reference evidence="7" key="1">
    <citation type="submission" date="2017-10" db="EMBL/GenBank/DDBJ databases">
        <title>Rapid genome shrinkage in a self-fertile nematode reveals novel sperm competition proteins.</title>
        <authorList>
            <person name="Yin D."/>
            <person name="Schwarz E.M."/>
            <person name="Thomas C.G."/>
            <person name="Felde R.L."/>
            <person name="Korf I.F."/>
            <person name="Cutter A.D."/>
            <person name="Schartner C.M."/>
            <person name="Ralston E.J."/>
            <person name="Meyer B.J."/>
            <person name="Haag E.S."/>
        </authorList>
    </citation>
    <scope>NUCLEOTIDE SEQUENCE [LARGE SCALE GENOMIC DNA]</scope>
    <source>
        <strain evidence="7">JU1422</strain>
    </source>
</reference>
<dbReference type="GO" id="GO:0005634">
    <property type="term" value="C:nucleus"/>
    <property type="evidence" value="ECO:0007669"/>
    <property type="project" value="UniProtKB-SubCell"/>
</dbReference>
<dbReference type="Gene3D" id="3.50.50.60">
    <property type="entry name" value="FAD/NAD(P)-binding domain"/>
    <property type="match status" value="1"/>
</dbReference>
<dbReference type="InterPro" id="IPR009057">
    <property type="entry name" value="Homeodomain-like_sf"/>
</dbReference>
<dbReference type="Gene3D" id="1.10.10.60">
    <property type="entry name" value="Homeodomain-like"/>
    <property type="match status" value="1"/>
</dbReference>
<gene>
    <name evidence="6" type="primary">Cnig_chr_V.g21923</name>
    <name evidence="6" type="ORF">B9Z55_021923</name>
</gene>
<dbReference type="InterPro" id="IPR048703">
    <property type="entry name" value="Tnp_Tc3-like_HTH"/>
</dbReference>
<name>A0A2G5TU64_9PELO</name>
<evidence type="ECO:0008006" key="8">
    <source>
        <dbReference type="Google" id="ProtNLM"/>
    </source>
</evidence>
<evidence type="ECO:0000313" key="7">
    <source>
        <dbReference type="Proteomes" id="UP000230233"/>
    </source>
</evidence>
<dbReference type="Proteomes" id="UP000230233">
    <property type="component" value="Chromosome V"/>
</dbReference>
<feature type="domain" description="Tc1-like transposase DDE" evidence="4">
    <location>
        <begin position="140"/>
        <end position="272"/>
    </location>
</feature>
<feature type="domain" description="Amine oxidase" evidence="2">
    <location>
        <begin position="283"/>
        <end position="703"/>
    </location>
</feature>
<evidence type="ECO:0000313" key="6">
    <source>
        <dbReference type="EMBL" id="PIC30803.1"/>
    </source>
</evidence>
<dbReference type="EMBL" id="PDUG01000005">
    <property type="protein sequence ID" value="PIC30803.1"/>
    <property type="molecule type" value="Genomic_DNA"/>
</dbReference>
<dbReference type="Pfam" id="PF11427">
    <property type="entry name" value="HTH_Tnp_Tc3_1"/>
    <property type="match status" value="1"/>
</dbReference>
<dbReference type="InterPro" id="IPR036188">
    <property type="entry name" value="FAD/NAD-bd_sf"/>
</dbReference>
<dbReference type="AlphaFoldDB" id="A0A2G5TU64"/>
<feature type="domain" description="Tc3 transposase DNA binding" evidence="3">
    <location>
        <begin position="3"/>
        <end position="51"/>
    </location>
</feature>
<evidence type="ECO:0000259" key="2">
    <source>
        <dbReference type="Pfam" id="PF01593"/>
    </source>
</evidence>
<evidence type="ECO:0000259" key="5">
    <source>
        <dbReference type="Pfam" id="PF21517"/>
    </source>
</evidence>
<evidence type="ECO:0000256" key="1">
    <source>
        <dbReference type="ARBA" id="ARBA00004123"/>
    </source>
</evidence>
<dbReference type="InterPro" id="IPR050281">
    <property type="entry name" value="Flavin_monoamine_oxidase"/>
</dbReference>
<dbReference type="Pfam" id="PF13358">
    <property type="entry name" value="DDE_3"/>
    <property type="match status" value="1"/>
</dbReference>
<dbReference type="GO" id="GO:0046592">
    <property type="term" value="F:polyamine oxidase activity"/>
    <property type="evidence" value="ECO:0007669"/>
    <property type="project" value="TreeGrafter"/>
</dbReference>
<dbReference type="OrthoDB" id="5046242at2759"/>
<dbReference type="Pfam" id="PF01593">
    <property type="entry name" value="Amino_oxidase"/>
    <property type="match status" value="1"/>
</dbReference>
<dbReference type="SUPFAM" id="SSF54373">
    <property type="entry name" value="FAD-linked reductases, C-terminal domain"/>
    <property type="match status" value="1"/>
</dbReference>
<evidence type="ECO:0000259" key="4">
    <source>
        <dbReference type="Pfam" id="PF13358"/>
    </source>
</evidence>
<sequence length="710" mass="80788">MPRATHLSDSERAQIDAFKTAGWSNRRIAARLGRSFNCINTFVNNPDHYETNKKSGAPKKLTDRDTRSIIRLASNSMKSCNDIKNELKLDVSKSTVWRTLDSNQNIVRAKLMSAPMLTDAHKANRLQFARNNMATDWDKIIFSDEKKFNLDRPDGFNSYWHDLKKDPLHFSKRNFGGGRLMVWGAFSSAGTVDLAFLSFRMNSTDYQDVMTAKLIPYLRRFHRPQLTYQQDNASIHASRSTLDWFKSKKIKVMDWPACSPDLNPMENVWAELPPKICIIGAGFAGLRAARHFEQLGLDYLILEGSDRVGGRVYPFEYQNGYLQYGAEYVNGLDNEIYGIVEKFDLLDKVQSRTDDLWMLEEGGIVVVDGKKVEGEKLKLFRGFVTSLNELLYLKSQESDHTTTVEEQIDEFLLKFLEAVPPKDHNLFKQLCGIYKNYFQVEWSSPIHELSLSNLSLWDDGTDDEDSAVLNHLGFQKILEEFQSKIPKERIRLNSHVINIASDDVTVTLESGEILKFDVILVTCSLGYLKANLKTLFTPELPRGKAEAIEEMGFGNNLKVFLEYESGWWPKETSTIMICSEEKDFMILVCWIAGNGPKQIASLSDAQLKSLLDKHLGHNLKSICHVEPCKRVFRKNWMTDRFACGSYSYITPGQSGPQVIQTIGEPLWKEGRPSVCFAGEHTDETMYQTTVGAARSGLREAIRIANAFFAK</sequence>
<dbReference type="InterPro" id="IPR038717">
    <property type="entry name" value="Tc1-like_DDE_dom"/>
</dbReference>
<dbReference type="InterPro" id="IPR036397">
    <property type="entry name" value="RNaseH_sf"/>
</dbReference>